<dbReference type="STRING" id="1081104.A0A167DEQ8"/>
<dbReference type="GeneID" id="30026024"/>
<feature type="compositionally biased region" description="Pro residues" evidence="1">
    <location>
        <begin position="596"/>
        <end position="615"/>
    </location>
</feature>
<accession>A0A167DEQ8</accession>
<evidence type="ECO:0000313" key="2">
    <source>
        <dbReference type="EMBL" id="OAA42292.1"/>
    </source>
</evidence>
<feature type="compositionally biased region" description="Polar residues" evidence="1">
    <location>
        <begin position="639"/>
        <end position="653"/>
    </location>
</feature>
<evidence type="ECO:0000256" key="1">
    <source>
        <dbReference type="SAM" id="MobiDB-lite"/>
    </source>
</evidence>
<feature type="compositionally biased region" description="Low complexity" evidence="1">
    <location>
        <begin position="253"/>
        <end position="290"/>
    </location>
</feature>
<keyword evidence="3" id="KW-1185">Reference proteome</keyword>
<dbReference type="RefSeq" id="XP_018699482.1">
    <property type="nucleotide sequence ID" value="XM_018853333.1"/>
</dbReference>
<protein>
    <submittedName>
        <fullName evidence="2">Uncharacterized protein</fullName>
    </submittedName>
</protein>
<dbReference type="AlphaFoldDB" id="A0A167DEQ8"/>
<feature type="compositionally biased region" description="Low complexity" evidence="1">
    <location>
        <begin position="218"/>
        <end position="245"/>
    </location>
</feature>
<feature type="region of interest" description="Disordered" evidence="1">
    <location>
        <begin position="584"/>
        <end position="693"/>
    </location>
</feature>
<dbReference type="EMBL" id="AZHB01000067">
    <property type="protein sequence ID" value="OAA42292.1"/>
    <property type="molecule type" value="Genomic_DNA"/>
</dbReference>
<feature type="compositionally biased region" description="Low complexity" evidence="1">
    <location>
        <begin position="169"/>
        <end position="210"/>
    </location>
</feature>
<gene>
    <name evidence="2" type="ORF">ISF_09732</name>
</gene>
<name>A0A167DEQ8_CORFA</name>
<feature type="compositionally biased region" description="Low complexity" evidence="1">
    <location>
        <begin position="140"/>
        <end position="161"/>
    </location>
</feature>
<feature type="compositionally biased region" description="Polar residues" evidence="1">
    <location>
        <begin position="124"/>
        <end position="134"/>
    </location>
</feature>
<dbReference type="Proteomes" id="UP000076744">
    <property type="component" value="Unassembled WGS sequence"/>
</dbReference>
<feature type="compositionally biased region" description="Polar residues" evidence="1">
    <location>
        <begin position="87"/>
        <end position="103"/>
    </location>
</feature>
<feature type="region of interest" description="Disordered" evidence="1">
    <location>
        <begin position="79"/>
        <end position="310"/>
    </location>
</feature>
<feature type="compositionally biased region" description="Acidic residues" evidence="1">
    <location>
        <begin position="394"/>
        <end position="405"/>
    </location>
</feature>
<feature type="region of interest" description="Disordered" evidence="1">
    <location>
        <begin position="755"/>
        <end position="827"/>
    </location>
</feature>
<comment type="caution">
    <text evidence="2">The sequence shown here is derived from an EMBL/GenBank/DDBJ whole genome shotgun (WGS) entry which is preliminary data.</text>
</comment>
<sequence>MAKDLSFQRQVRQLRNLVNEKGAGHEQVTPEHQQLLESLGDVPEPAKDEPRLLQLFSLPAKFDPWLKKWAEEAALRVAENTSKEAGTDATEASSSNGAKQQKSILEKATTYFLGGSKDDHGEISAQSITSQPATPQLVRPATSQATSAPATPSQPTAAHPAAPQPATPQPTANKPAESSPAASSPAESLPAESSPAESSPAPQPTAAQPAAPQPGTPQPTANKPAASSPAQSSPAAPQPTAAQPVAPQPATPQPTANEPAAAQPAASQPTASQPAASQPTASQPAAAQPHTPRPAPARPATATQTTASTAAFFGYRAPTVTNAGSEPTSPRSLDDLLRYFYADSPTAENSHRRTGSSLSSAGTRPHRDPSPSRSGAAAAQGHYTPPTTPRREDDGTDQNQEDDGSTFDPGDWEANRVDEAGYVIRPPCFSSYPNTMPSRQRFPELWYEVADTIDGKMKWCLLKGKVRKNSLAFEVPSNQGSRFMLFPPGPYTYVSQMYHQKTGRQVPEVNYGNRAHIVGRDLARNPPHQLCFSLAKGLQRKGDTFLIWYDDDLDETWFTKSEVKECVGAAALNAFLKTQVPTWNLARDRPGGEPSPTGPLSPSPTPTQAPIPPPQRQVHWTQGPGGRRAGRQTPVGEPQANTATPNLLSQGAPSSLRPIYEGHPAGDEAPPAWYNPPGHLNGAAPQGPGLAWQPWQLQQPTSTSQVPSAPGQAPLAQWPYTFAYPQNPTNPEQPVHGVVPWLPWLPPYSQGYPQPPVSQVQMVPGGPPPYEAGNRGYRGSSHLPTPPRQMEYERPWPNGSRQASEQPNPRTANNPTSRRGPSTSPWW</sequence>
<evidence type="ECO:0000313" key="3">
    <source>
        <dbReference type="Proteomes" id="UP000076744"/>
    </source>
</evidence>
<organism evidence="2 3">
    <name type="scientific">Cordyceps fumosorosea (strain ARSEF 2679)</name>
    <name type="common">Isaria fumosorosea</name>
    <dbReference type="NCBI Taxonomy" id="1081104"/>
    <lineage>
        <taxon>Eukaryota</taxon>
        <taxon>Fungi</taxon>
        <taxon>Dikarya</taxon>
        <taxon>Ascomycota</taxon>
        <taxon>Pezizomycotina</taxon>
        <taxon>Sordariomycetes</taxon>
        <taxon>Hypocreomycetidae</taxon>
        <taxon>Hypocreales</taxon>
        <taxon>Cordycipitaceae</taxon>
        <taxon>Cordyceps</taxon>
    </lineage>
</organism>
<feature type="compositionally biased region" description="Low complexity" evidence="1">
    <location>
        <begin position="298"/>
        <end position="310"/>
    </location>
</feature>
<proteinExistence type="predicted"/>
<reference evidence="2 3" key="1">
    <citation type="journal article" date="2016" name="Genome Biol. Evol.">
        <title>Divergent and convergent evolution of fungal pathogenicity.</title>
        <authorList>
            <person name="Shang Y."/>
            <person name="Xiao G."/>
            <person name="Zheng P."/>
            <person name="Cen K."/>
            <person name="Zhan S."/>
            <person name="Wang C."/>
        </authorList>
    </citation>
    <scope>NUCLEOTIDE SEQUENCE [LARGE SCALE GENOMIC DNA]</scope>
    <source>
        <strain evidence="2 3">ARSEF 2679</strain>
    </source>
</reference>
<feature type="compositionally biased region" description="Polar residues" evidence="1">
    <location>
        <begin position="799"/>
        <end position="827"/>
    </location>
</feature>
<feature type="region of interest" description="Disordered" evidence="1">
    <location>
        <begin position="344"/>
        <end position="413"/>
    </location>
</feature>